<protein>
    <submittedName>
        <fullName evidence="1">Uncharacterized protein</fullName>
    </submittedName>
</protein>
<keyword evidence="2" id="KW-1185">Reference proteome</keyword>
<evidence type="ECO:0000313" key="2">
    <source>
        <dbReference type="Proteomes" id="UP000053237"/>
    </source>
</evidence>
<comment type="caution">
    <text evidence="1">The sequence shown here is derived from an EMBL/GenBank/DDBJ whole genome shotgun (WGS) entry which is preliminary data.</text>
</comment>
<dbReference type="EMBL" id="CAIX01001049">
    <property type="protein sequence ID" value="CCI11446.1"/>
    <property type="molecule type" value="Genomic_DNA"/>
</dbReference>
<proteinExistence type="predicted"/>
<accession>A0A024FWN6</accession>
<gene>
    <name evidence="1" type="ORF">BN9_129280</name>
</gene>
<dbReference type="AlphaFoldDB" id="A0A024FWN6"/>
<organism evidence="1 2">
    <name type="scientific">Albugo candida</name>
    <dbReference type="NCBI Taxonomy" id="65357"/>
    <lineage>
        <taxon>Eukaryota</taxon>
        <taxon>Sar</taxon>
        <taxon>Stramenopiles</taxon>
        <taxon>Oomycota</taxon>
        <taxon>Peronosporomycetes</taxon>
        <taxon>Albuginales</taxon>
        <taxon>Albuginaceae</taxon>
        <taxon>Albugo</taxon>
    </lineage>
</organism>
<name>A0A024FWN6_9STRA</name>
<reference evidence="1 2" key="1">
    <citation type="submission" date="2012-05" db="EMBL/GenBank/DDBJ databases">
        <title>Recombination and specialization in a pathogen metapopulation.</title>
        <authorList>
            <person name="Gardiner A."/>
            <person name="Kemen E."/>
            <person name="Schultz-Larsen T."/>
            <person name="MacLean D."/>
            <person name="Van Oosterhout C."/>
            <person name="Jones J.D.G."/>
        </authorList>
    </citation>
    <scope>NUCLEOTIDE SEQUENCE [LARGE SCALE GENOMIC DNA]</scope>
    <source>
        <strain evidence="1 2">Ac Nc2</strain>
    </source>
</reference>
<evidence type="ECO:0000313" key="1">
    <source>
        <dbReference type="EMBL" id="CCI11446.1"/>
    </source>
</evidence>
<dbReference type="InParanoid" id="A0A024FWN6"/>
<sequence>MLEGLATLAQATISMIERLLSAVTKTIKSWFASTHGNVSAKKIVCVEPILPKEPVYMTKVTTLSEQCFEQWRADLVTQLNVAIDEGMKQVEAFRKIEEGLPMEEEDAEVSSVLEYENEEEDILESDELLQGIETLLSETRGMLRAYAAN</sequence>
<dbReference type="Proteomes" id="UP000053237">
    <property type="component" value="Unassembled WGS sequence"/>
</dbReference>